<dbReference type="Pfam" id="PF13385">
    <property type="entry name" value="Laminin_G_3"/>
    <property type="match status" value="2"/>
</dbReference>
<dbReference type="SUPFAM" id="SSF49899">
    <property type="entry name" value="Concanavalin A-like lectins/glucanases"/>
    <property type="match status" value="2"/>
</dbReference>
<keyword evidence="3" id="KW-1185">Reference proteome</keyword>
<dbReference type="Proteomes" id="UP000594042">
    <property type="component" value="Chromosome"/>
</dbReference>
<dbReference type="AlphaFoldDB" id="A0A7G1HTB5"/>
<keyword evidence="1" id="KW-0732">Signal</keyword>
<feature type="chain" id="PRO_5028858051" description="LamG-like jellyroll fold domain-containing protein" evidence="1">
    <location>
        <begin position="21"/>
        <end position="563"/>
    </location>
</feature>
<proteinExistence type="predicted"/>
<evidence type="ECO:0000256" key="1">
    <source>
        <dbReference type="SAM" id="SignalP"/>
    </source>
</evidence>
<name>A0A7G1HTB5_9BACT</name>
<evidence type="ECO:0000313" key="2">
    <source>
        <dbReference type="EMBL" id="BCI62989.1"/>
    </source>
</evidence>
<sequence length="563" mass="63231">MNKNKFLCLLCIFVNLCLSAQTTGNKAFQLNVNNGDAYLNCGDIIQLNNTPQYTIEMWVNVTLSNLPDRFIMFKKEQTDEKNRIKVQIEKNGQIYVMQSNGADGAFAQTPVGTYPESGWHHIALVYDGEKETSDNGAMTMYIDGIKLPLSNATFKSTTGNIDAPFVIGGPALNVQYDEIKIWNKALSASTIIEWKGYKVLSSHPEKESLVAYYDFQNISEENNIPNIKGNYPATFKESEATIIDTELSILESLPIPVDINNGFKINVNNGDAYLNCGNINELNNADQYTIETWVNVNLNELPDRFVLFKKEQTDEKNRIKVQIEKNGQIYVMQSNDADGAFAQTPVGTYPESGWHHIALVYDGEKETSDNGAMTMYIDGIKLPLSNATFKSTTGNIDAPFVVGGPSLNVEYDEIRIWNEALTPNVINDWKNYKIDNFHPNKTNLIVYYDFEDVSNTQVNDRQGNYPAIFKADEAEIKSNDLKLYQKENIPTTIENIITTDNNNLQIISTAKGVKLISTIPQTLHIYNISGILIRSLQINVSTTTITDLPKGLYIVNKQKIIIQ</sequence>
<evidence type="ECO:0000313" key="3">
    <source>
        <dbReference type="Proteomes" id="UP000594042"/>
    </source>
</evidence>
<gene>
    <name evidence="2" type="ORF">Cop2CBH44_13420</name>
</gene>
<protein>
    <recommendedName>
        <fullName evidence="4">LamG-like jellyroll fold domain-containing protein</fullName>
    </recommendedName>
</protein>
<dbReference type="GO" id="GO:0005975">
    <property type="term" value="P:carbohydrate metabolic process"/>
    <property type="evidence" value="ECO:0007669"/>
    <property type="project" value="UniProtKB-ARBA"/>
</dbReference>
<reference evidence="3" key="1">
    <citation type="submission" date="2020-07" db="EMBL/GenBank/DDBJ databases">
        <title>Complete genome sequencing of Coprobacter sp. strain 2CBH44.</title>
        <authorList>
            <person name="Sakamoto M."/>
            <person name="Murakami T."/>
            <person name="Mori H."/>
        </authorList>
    </citation>
    <scope>NUCLEOTIDE SEQUENCE [LARGE SCALE GENOMIC DNA]</scope>
    <source>
        <strain evidence="3">2CBH44</strain>
    </source>
</reference>
<dbReference type="RefSeq" id="WP_200755768.1">
    <property type="nucleotide sequence ID" value="NZ_AP023322.1"/>
</dbReference>
<evidence type="ECO:0008006" key="4">
    <source>
        <dbReference type="Google" id="ProtNLM"/>
    </source>
</evidence>
<accession>A0A7G1HTB5</accession>
<feature type="signal peptide" evidence="1">
    <location>
        <begin position="1"/>
        <end position="20"/>
    </location>
</feature>
<dbReference type="InterPro" id="IPR013320">
    <property type="entry name" value="ConA-like_dom_sf"/>
</dbReference>
<dbReference type="EMBL" id="AP023322">
    <property type="protein sequence ID" value="BCI62989.1"/>
    <property type="molecule type" value="Genomic_DNA"/>
</dbReference>
<dbReference type="GO" id="GO:0004553">
    <property type="term" value="F:hydrolase activity, hydrolyzing O-glycosyl compounds"/>
    <property type="evidence" value="ECO:0007669"/>
    <property type="project" value="UniProtKB-ARBA"/>
</dbReference>
<organism evidence="2 3">
    <name type="scientific">Coprobacter secundus subsp. similis</name>
    <dbReference type="NCBI Taxonomy" id="2751153"/>
    <lineage>
        <taxon>Bacteria</taxon>
        <taxon>Pseudomonadati</taxon>
        <taxon>Bacteroidota</taxon>
        <taxon>Bacteroidia</taxon>
        <taxon>Bacteroidales</taxon>
        <taxon>Barnesiellaceae</taxon>
        <taxon>Coprobacter</taxon>
    </lineage>
</organism>
<dbReference type="Gene3D" id="2.60.120.200">
    <property type="match status" value="2"/>
</dbReference>
<dbReference type="KEGG" id="copr:Cop2CBH44_13420"/>